<dbReference type="EMBL" id="LAZR01023160">
    <property type="protein sequence ID" value="KKL79474.1"/>
    <property type="molecule type" value="Genomic_DNA"/>
</dbReference>
<reference evidence="1" key="1">
    <citation type="journal article" date="2015" name="Nature">
        <title>Complex archaea that bridge the gap between prokaryotes and eukaryotes.</title>
        <authorList>
            <person name="Spang A."/>
            <person name="Saw J.H."/>
            <person name="Jorgensen S.L."/>
            <person name="Zaremba-Niedzwiedzka K."/>
            <person name="Martijn J."/>
            <person name="Lind A.E."/>
            <person name="van Eijk R."/>
            <person name="Schleper C."/>
            <person name="Guy L."/>
            <person name="Ettema T.J."/>
        </authorList>
    </citation>
    <scope>NUCLEOTIDE SEQUENCE</scope>
</reference>
<dbReference type="AlphaFoldDB" id="A0A0F9EZI1"/>
<gene>
    <name evidence="1" type="ORF">LCGC14_2014480</name>
</gene>
<accession>A0A0F9EZI1</accession>
<sequence length="136" mass="14389">MGGGKGKSSSKPKITPPQEAIWRYYGSDIIPMARGQDTWLTRMLEQGARDEGESQRGKAMTSIMEMAGRTGMGAGEVASLQKGANEQAIQQTLKNVVGAKKGAAMQALQMISGLPMVSQESKSVQKGSGPVWGLFG</sequence>
<evidence type="ECO:0000313" key="1">
    <source>
        <dbReference type="EMBL" id="KKL79474.1"/>
    </source>
</evidence>
<name>A0A0F9EZI1_9ZZZZ</name>
<organism evidence="1">
    <name type="scientific">marine sediment metagenome</name>
    <dbReference type="NCBI Taxonomy" id="412755"/>
    <lineage>
        <taxon>unclassified sequences</taxon>
        <taxon>metagenomes</taxon>
        <taxon>ecological metagenomes</taxon>
    </lineage>
</organism>
<comment type="caution">
    <text evidence="1">The sequence shown here is derived from an EMBL/GenBank/DDBJ whole genome shotgun (WGS) entry which is preliminary data.</text>
</comment>
<proteinExistence type="predicted"/>
<protein>
    <submittedName>
        <fullName evidence="1">Uncharacterized protein</fullName>
    </submittedName>
</protein>